<dbReference type="Proteomes" id="UP001589870">
    <property type="component" value="Unassembled WGS sequence"/>
</dbReference>
<dbReference type="EMBL" id="JBHMQT010000044">
    <property type="protein sequence ID" value="MFC0864607.1"/>
    <property type="molecule type" value="Genomic_DNA"/>
</dbReference>
<feature type="compositionally biased region" description="Low complexity" evidence="1">
    <location>
        <begin position="98"/>
        <end position="122"/>
    </location>
</feature>
<feature type="region of interest" description="Disordered" evidence="1">
    <location>
        <begin position="89"/>
        <end position="128"/>
    </location>
</feature>
<evidence type="ECO:0000313" key="3">
    <source>
        <dbReference type="Proteomes" id="UP001589870"/>
    </source>
</evidence>
<reference evidence="2 3" key="1">
    <citation type="submission" date="2024-09" db="EMBL/GenBank/DDBJ databases">
        <authorList>
            <person name="Sun Q."/>
            <person name="Mori K."/>
        </authorList>
    </citation>
    <scope>NUCLEOTIDE SEQUENCE [LARGE SCALE GENOMIC DNA]</scope>
    <source>
        <strain evidence="2 3">TBRC 1851</strain>
    </source>
</reference>
<evidence type="ECO:0008006" key="4">
    <source>
        <dbReference type="Google" id="ProtNLM"/>
    </source>
</evidence>
<name>A0ABV6U8R1_9ACTN</name>
<organism evidence="2 3">
    <name type="scientific">Sphaerimonospora cavernae</name>
    <dbReference type="NCBI Taxonomy" id="1740611"/>
    <lineage>
        <taxon>Bacteria</taxon>
        <taxon>Bacillati</taxon>
        <taxon>Actinomycetota</taxon>
        <taxon>Actinomycetes</taxon>
        <taxon>Streptosporangiales</taxon>
        <taxon>Streptosporangiaceae</taxon>
        <taxon>Sphaerimonospora</taxon>
    </lineage>
</organism>
<gene>
    <name evidence="2" type="ORF">ACFHYQ_20150</name>
</gene>
<sequence>MTLATQVKRIADSKPFYALAGVGDFAVERTREYASTVQGKAETVARDFPEKAREYADAATTRFTRLYDDLAVRGRRIVSKVTGETALELEDVSERAEPAAAPAPTGETAAPAARRPAAGTRAKTTTQS</sequence>
<protein>
    <recommendedName>
        <fullName evidence="4">Heparin binding hemagglutinin HbhA</fullName>
    </recommendedName>
</protein>
<evidence type="ECO:0000256" key="1">
    <source>
        <dbReference type="SAM" id="MobiDB-lite"/>
    </source>
</evidence>
<comment type="caution">
    <text evidence="2">The sequence shown here is derived from an EMBL/GenBank/DDBJ whole genome shotgun (WGS) entry which is preliminary data.</text>
</comment>
<dbReference type="RefSeq" id="WP_394302703.1">
    <property type="nucleotide sequence ID" value="NZ_JBHMQT010000044.1"/>
</dbReference>
<evidence type="ECO:0000313" key="2">
    <source>
        <dbReference type="EMBL" id="MFC0864607.1"/>
    </source>
</evidence>
<proteinExistence type="predicted"/>
<accession>A0ABV6U8R1</accession>
<keyword evidence="3" id="KW-1185">Reference proteome</keyword>